<proteinExistence type="predicted"/>
<evidence type="ECO:0000256" key="3">
    <source>
        <dbReference type="ARBA" id="ARBA00022553"/>
    </source>
</evidence>
<dbReference type="EMBL" id="PPPD01000005">
    <property type="protein sequence ID" value="PNY79258.1"/>
    <property type="molecule type" value="Genomic_DNA"/>
</dbReference>
<dbReference type="SMART" id="SM00387">
    <property type="entry name" value="HATPase_c"/>
    <property type="match status" value="1"/>
</dbReference>
<dbReference type="PROSITE" id="PS50109">
    <property type="entry name" value="HIS_KIN"/>
    <property type="match status" value="1"/>
</dbReference>
<dbReference type="InterPro" id="IPR035965">
    <property type="entry name" value="PAS-like_dom_sf"/>
</dbReference>
<dbReference type="CDD" id="cd00082">
    <property type="entry name" value="HisKA"/>
    <property type="match status" value="1"/>
</dbReference>
<dbReference type="PRINTS" id="PR00344">
    <property type="entry name" value="BCTRLSENSOR"/>
</dbReference>
<dbReference type="PANTHER" id="PTHR42878">
    <property type="entry name" value="TWO-COMPONENT HISTIDINE KINASE"/>
    <property type="match status" value="1"/>
</dbReference>
<dbReference type="FunFam" id="3.30.565.10:FF:000006">
    <property type="entry name" value="Sensor histidine kinase WalK"/>
    <property type="match status" value="1"/>
</dbReference>
<dbReference type="Proteomes" id="UP000236379">
    <property type="component" value="Unassembled WGS sequence"/>
</dbReference>
<dbReference type="Gene3D" id="3.30.450.20">
    <property type="entry name" value="PAS domain"/>
    <property type="match status" value="1"/>
</dbReference>
<evidence type="ECO:0000256" key="5">
    <source>
        <dbReference type="ARBA" id="ARBA00022777"/>
    </source>
</evidence>
<dbReference type="InterPro" id="IPR005467">
    <property type="entry name" value="His_kinase_dom"/>
</dbReference>
<reference evidence="7 8" key="1">
    <citation type="submission" date="2018-01" db="EMBL/GenBank/DDBJ databases">
        <title>Deinococcus koreensis sp. nov., a radiation-resistant bacterium isolated from river water.</title>
        <authorList>
            <person name="Choi A."/>
        </authorList>
    </citation>
    <scope>NUCLEOTIDE SEQUENCE [LARGE SCALE GENOMIC DNA]</scope>
    <source>
        <strain evidence="7 8">SJW1-2</strain>
    </source>
</reference>
<accession>A0A2K3URV7</accession>
<keyword evidence="5" id="KW-0418">Kinase</keyword>
<dbReference type="SUPFAM" id="SSF55785">
    <property type="entry name" value="PYP-like sensor domain (PAS domain)"/>
    <property type="match status" value="1"/>
</dbReference>
<dbReference type="SUPFAM" id="SSF55874">
    <property type="entry name" value="ATPase domain of HSP90 chaperone/DNA topoisomerase II/histidine kinase"/>
    <property type="match status" value="1"/>
</dbReference>
<keyword evidence="4" id="KW-0808">Transferase</keyword>
<dbReference type="Pfam" id="PF02518">
    <property type="entry name" value="HATPase_c"/>
    <property type="match status" value="1"/>
</dbReference>
<dbReference type="InterPro" id="IPR004358">
    <property type="entry name" value="Sig_transdc_His_kin-like_C"/>
</dbReference>
<gene>
    <name evidence="7" type="ORF">CVO96_20300</name>
</gene>
<dbReference type="InterPro" id="IPR003661">
    <property type="entry name" value="HisK_dim/P_dom"/>
</dbReference>
<dbReference type="SUPFAM" id="SSF47384">
    <property type="entry name" value="Homodimeric domain of signal transducing histidine kinase"/>
    <property type="match status" value="1"/>
</dbReference>
<dbReference type="SMART" id="SM00388">
    <property type="entry name" value="HisKA"/>
    <property type="match status" value="1"/>
</dbReference>
<dbReference type="InterPro" id="IPR013656">
    <property type="entry name" value="PAS_4"/>
</dbReference>
<dbReference type="PANTHER" id="PTHR42878:SF15">
    <property type="entry name" value="BACTERIOPHYTOCHROME"/>
    <property type="match status" value="1"/>
</dbReference>
<dbReference type="Gene3D" id="3.30.565.10">
    <property type="entry name" value="Histidine kinase-like ATPase, C-terminal domain"/>
    <property type="match status" value="1"/>
</dbReference>
<dbReference type="GO" id="GO:0000155">
    <property type="term" value="F:phosphorelay sensor kinase activity"/>
    <property type="evidence" value="ECO:0007669"/>
    <property type="project" value="InterPro"/>
</dbReference>
<sequence>MCAGGEATVLIDSPATLRSSALSVPAAQAALDLLPALAVVAADGTILDVNAAWTAFINDNGGTEAACGRGVNYLQVCDAASGPASDEAAPVAAGLRAVLAGERADYTLTYPCHTPVRQRWYRVHVRPFAAQGERLALVMHEDVTALKLSEIRASDVEAEITQGVRRKTAALRQENRELDAFIGGVSHDLRTPLRHLRGFLEVLRRQAAPRLTESDVRLLEVLDGAAERLGRMVDELLGLARASQTALQVRDVHLAQVVMRAWFHLAPETQGREIDWVAGDLPVVRGDPELLTLAFENLLSNAVKYTAGRARARIEVGARDEEEAWVVFVQDDGVGFDPRYKDRLFGAFQRLHHEREFQGIGLGLANVRRVMIRHGAEVWGESHPGDGATFYVRFPKTPSIP</sequence>
<organism evidence="7 8">
    <name type="scientific">Deinococcus koreensis</name>
    <dbReference type="NCBI Taxonomy" id="2054903"/>
    <lineage>
        <taxon>Bacteria</taxon>
        <taxon>Thermotogati</taxon>
        <taxon>Deinococcota</taxon>
        <taxon>Deinococci</taxon>
        <taxon>Deinococcales</taxon>
        <taxon>Deinococcaceae</taxon>
        <taxon>Deinococcus</taxon>
    </lineage>
</organism>
<evidence type="ECO:0000259" key="6">
    <source>
        <dbReference type="PROSITE" id="PS50109"/>
    </source>
</evidence>
<dbReference type="InterPro" id="IPR050351">
    <property type="entry name" value="BphY/WalK/GraS-like"/>
</dbReference>
<evidence type="ECO:0000313" key="7">
    <source>
        <dbReference type="EMBL" id="PNY79258.1"/>
    </source>
</evidence>
<dbReference type="GO" id="GO:0000156">
    <property type="term" value="F:phosphorelay response regulator activity"/>
    <property type="evidence" value="ECO:0007669"/>
    <property type="project" value="TreeGrafter"/>
</dbReference>
<dbReference type="InterPro" id="IPR036890">
    <property type="entry name" value="HATPase_C_sf"/>
</dbReference>
<dbReference type="Gene3D" id="1.10.287.130">
    <property type="match status" value="1"/>
</dbReference>
<evidence type="ECO:0000256" key="2">
    <source>
        <dbReference type="ARBA" id="ARBA00012438"/>
    </source>
</evidence>
<evidence type="ECO:0000256" key="1">
    <source>
        <dbReference type="ARBA" id="ARBA00000085"/>
    </source>
</evidence>
<dbReference type="Pfam" id="PF08448">
    <property type="entry name" value="PAS_4"/>
    <property type="match status" value="1"/>
</dbReference>
<dbReference type="GO" id="GO:0030295">
    <property type="term" value="F:protein kinase activator activity"/>
    <property type="evidence" value="ECO:0007669"/>
    <property type="project" value="TreeGrafter"/>
</dbReference>
<dbReference type="EC" id="2.7.13.3" evidence="2"/>
<dbReference type="GO" id="GO:0007234">
    <property type="term" value="P:osmosensory signaling via phosphorelay pathway"/>
    <property type="evidence" value="ECO:0007669"/>
    <property type="project" value="TreeGrafter"/>
</dbReference>
<keyword evidence="3" id="KW-0597">Phosphoprotein</keyword>
<evidence type="ECO:0000256" key="4">
    <source>
        <dbReference type="ARBA" id="ARBA00022679"/>
    </source>
</evidence>
<keyword evidence="8" id="KW-1185">Reference proteome</keyword>
<dbReference type="Pfam" id="PF00512">
    <property type="entry name" value="HisKA"/>
    <property type="match status" value="1"/>
</dbReference>
<evidence type="ECO:0000313" key="8">
    <source>
        <dbReference type="Proteomes" id="UP000236379"/>
    </source>
</evidence>
<comment type="caution">
    <text evidence="7">The sequence shown here is derived from an EMBL/GenBank/DDBJ whole genome shotgun (WGS) entry which is preliminary data.</text>
</comment>
<name>A0A2K3URV7_9DEIO</name>
<feature type="domain" description="Histidine kinase" evidence="6">
    <location>
        <begin position="184"/>
        <end position="398"/>
    </location>
</feature>
<dbReference type="AlphaFoldDB" id="A0A2K3URV7"/>
<comment type="catalytic activity">
    <reaction evidence="1">
        <text>ATP + protein L-histidine = ADP + protein N-phospho-L-histidine.</text>
        <dbReference type="EC" id="2.7.13.3"/>
    </reaction>
</comment>
<dbReference type="InterPro" id="IPR036097">
    <property type="entry name" value="HisK_dim/P_sf"/>
</dbReference>
<protein>
    <recommendedName>
        <fullName evidence="2">histidine kinase</fullName>
        <ecNumber evidence="2">2.7.13.3</ecNumber>
    </recommendedName>
</protein>
<dbReference type="InterPro" id="IPR003594">
    <property type="entry name" value="HATPase_dom"/>
</dbReference>